<dbReference type="FunFam" id="2.60.40.4370:FF:000002">
    <property type="entry name" value="Transcription factor TFIIIC, tau55-related protein"/>
    <property type="match status" value="1"/>
</dbReference>
<gene>
    <name evidence="3" type="primary">LOC104586434</name>
</gene>
<keyword evidence="2" id="KW-1185">Reference proteome</keyword>
<evidence type="ECO:0000313" key="2">
    <source>
        <dbReference type="Proteomes" id="UP000189703"/>
    </source>
</evidence>
<organism evidence="2 3">
    <name type="scientific">Nelumbo nucifera</name>
    <name type="common">Sacred lotus</name>
    <dbReference type="NCBI Taxonomy" id="4432"/>
    <lineage>
        <taxon>Eukaryota</taxon>
        <taxon>Viridiplantae</taxon>
        <taxon>Streptophyta</taxon>
        <taxon>Embryophyta</taxon>
        <taxon>Tracheophyta</taxon>
        <taxon>Spermatophyta</taxon>
        <taxon>Magnoliopsida</taxon>
        <taxon>Proteales</taxon>
        <taxon>Nelumbonaceae</taxon>
        <taxon>Nelumbo</taxon>
    </lineage>
</organism>
<dbReference type="GO" id="GO:0006383">
    <property type="term" value="P:transcription by RNA polymerase III"/>
    <property type="evidence" value="ECO:0007669"/>
    <property type="project" value="InterPro"/>
</dbReference>
<evidence type="ECO:0000259" key="1">
    <source>
        <dbReference type="Pfam" id="PF10419"/>
    </source>
</evidence>
<proteinExistence type="predicted"/>
<sequence length="138" mass="15177">MESIPKQDKHVEDEEEYLLLDLDAVSAQVEIPPNAPYVLSGLDTLNPVLVIGDKLKLIGEYEETIGTCIVFSESDIAPVLHEETGPSEENLFMGKCIENPNQGPAKQVKPVASLHKILKFRLSPDVDIQAPKLTDSNL</sequence>
<dbReference type="GeneID" id="104586434"/>
<dbReference type="Gene3D" id="2.60.40.4370">
    <property type="match status" value="1"/>
</dbReference>
<protein>
    <submittedName>
        <fullName evidence="3">General transcription factor 3C polypeptide 6-like isoform X2</fullName>
    </submittedName>
</protein>
<name>A0A1U7Z3W0_NELNU</name>
<dbReference type="AlphaFoldDB" id="A0A1U7Z3W0"/>
<dbReference type="InterPro" id="IPR019481">
    <property type="entry name" value="TFIIIC_triple_barrel"/>
</dbReference>
<accession>A0A1U7Z3W0</accession>
<dbReference type="Pfam" id="PF10419">
    <property type="entry name" value="TFIIIC_sub6"/>
    <property type="match status" value="1"/>
</dbReference>
<dbReference type="PANTHER" id="PTHR21860:SF2">
    <property type="entry name" value="GENERAL TRANSCRIPTION FACTOR 3C POLYPEPTIDE 6"/>
    <property type="match status" value="1"/>
</dbReference>
<evidence type="ECO:0000313" key="3">
    <source>
        <dbReference type="RefSeq" id="XP_010241975.1"/>
    </source>
</evidence>
<dbReference type="InterPro" id="IPR042771">
    <property type="entry name" value="GTF3C6-like"/>
</dbReference>
<feature type="domain" description="Transcription factor TFIIIC triple barrel" evidence="1">
    <location>
        <begin position="13"/>
        <end position="121"/>
    </location>
</feature>
<dbReference type="RefSeq" id="XP_010241975.1">
    <property type="nucleotide sequence ID" value="XM_010243673.2"/>
</dbReference>
<dbReference type="OrthoDB" id="1877767at2759"/>
<dbReference type="Proteomes" id="UP000189703">
    <property type="component" value="Unplaced"/>
</dbReference>
<dbReference type="PANTHER" id="PTHR21860">
    <property type="entry name" value="TRANSCRIPTION INITIATION FACTOR IIIC TFIIIC , POLYPEPTIDE 6-RELATED"/>
    <property type="match status" value="1"/>
</dbReference>
<reference evidence="3" key="1">
    <citation type="submission" date="2025-08" db="UniProtKB">
        <authorList>
            <consortium name="RefSeq"/>
        </authorList>
    </citation>
    <scope>IDENTIFICATION</scope>
</reference>